<dbReference type="InterPro" id="IPR000182">
    <property type="entry name" value="GNAT_dom"/>
</dbReference>
<dbReference type="PANTHER" id="PTHR43792:SF16">
    <property type="entry name" value="N-ACETYLTRANSFERASE DOMAIN-CONTAINING PROTEIN"/>
    <property type="match status" value="1"/>
</dbReference>
<dbReference type="SUPFAM" id="SSF55729">
    <property type="entry name" value="Acyl-CoA N-acyltransferases (Nat)"/>
    <property type="match status" value="1"/>
</dbReference>
<sequence>MSRPVLHTARLTLRPLGDEHLDHLVELDSDPAVMRFITGRASTREEVLAFQPRRTNPDLDAEGLGYWCGFVEGEFVGWWLLVRPDRPEKGDPRDGVLGYRLLRRHWRQGYASEGSRELLRYAFEDLGLPRVTADTMAVNEGSRAVMESIGMRYWHTFHGEFDDPLPGTELGEVVYALTAADWRGGQAGGS</sequence>
<dbReference type="InterPro" id="IPR016181">
    <property type="entry name" value="Acyl_CoA_acyltransferase"/>
</dbReference>
<name>A0ABT6C1N7_9MICO</name>
<evidence type="ECO:0000313" key="2">
    <source>
        <dbReference type="EMBL" id="MDF8262804.1"/>
    </source>
</evidence>
<evidence type="ECO:0000313" key="3">
    <source>
        <dbReference type="Proteomes" id="UP001528912"/>
    </source>
</evidence>
<accession>A0ABT6C1N7</accession>
<dbReference type="EMBL" id="JAROAV010000004">
    <property type="protein sequence ID" value="MDF8262804.1"/>
    <property type="molecule type" value="Genomic_DNA"/>
</dbReference>
<comment type="caution">
    <text evidence="2">The sequence shown here is derived from an EMBL/GenBank/DDBJ whole genome shotgun (WGS) entry which is preliminary data.</text>
</comment>
<keyword evidence="3" id="KW-1185">Reference proteome</keyword>
<feature type="domain" description="N-acetyltransferase" evidence="1">
    <location>
        <begin position="11"/>
        <end position="180"/>
    </location>
</feature>
<dbReference type="Pfam" id="PF13302">
    <property type="entry name" value="Acetyltransf_3"/>
    <property type="match status" value="1"/>
</dbReference>
<dbReference type="PANTHER" id="PTHR43792">
    <property type="entry name" value="GNAT FAMILY, PUTATIVE (AFU_ORTHOLOGUE AFUA_3G00765)-RELATED-RELATED"/>
    <property type="match status" value="1"/>
</dbReference>
<dbReference type="Proteomes" id="UP001528912">
    <property type="component" value="Unassembled WGS sequence"/>
</dbReference>
<protein>
    <submittedName>
        <fullName evidence="2">GNAT family N-acetyltransferase</fullName>
    </submittedName>
</protein>
<reference evidence="2 3" key="1">
    <citation type="submission" date="2023-03" db="EMBL/GenBank/DDBJ databases">
        <title>YIM 133296 draft genome.</title>
        <authorList>
            <person name="Xiong L."/>
        </authorList>
    </citation>
    <scope>NUCLEOTIDE SEQUENCE [LARGE SCALE GENOMIC DNA]</scope>
    <source>
        <strain evidence="2 3">YIM 133296</strain>
    </source>
</reference>
<proteinExistence type="predicted"/>
<dbReference type="InterPro" id="IPR051531">
    <property type="entry name" value="N-acetyltransferase"/>
</dbReference>
<dbReference type="RefSeq" id="WP_277190590.1">
    <property type="nucleotide sequence ID" value="NZ_JAROAV010000004.1"/>
</dbReference>
<evidence type="ECO:0000259" key="1">
    <source>
        <dbReference type="PROSITE" id="PS51186"/>
    </source>
</evidence>
<gene>
    <name evidence="2" type="ORF">P4R38_00915</name>
</gene>
<dbReference type="PROSITE" id="PS51186">
    <property type="entry name" value="GNAT"/>
    <property type="match status" value="1"/>
</dbReference>
<dbReference type="Gene3D" id="3.40.630.30">
    <property type="match status" value="1"/>
</dbReference>
<organism evidence="2 3">
    <name type="scientific">Luteipulveratus flavus</name>
    <dbReference type="NCBI Taxonomy" id="3031728"/>
    <lineage>
        <taxon>Bacteria</taxon>
        <taxon>Bacillati</taxon>
        <taxon>Actinomycetota</taxon>
        <taxon>Actinomycetes</taxon>
        <taxon>Micrococcales</taxon>
        <taxon>Dermacoccaceae</taxon>
        <taxon>Luteipulveratus</taxon>
    </lineage>
</organism>